<proteinExistence type="predicted"/>
<keyword evidence="4" id="KW-0378">Hydrolase</keyword>
<evidence type="ECO:0000259" key="1">
    <source>
        <dbReference type="Pfam" id="PF06250"/>
    </source>
</evidence>
<reference evidence="4" key="2">
    <citation type="submission" date="2016-10" db="EMBL/GenBank/DDBJ databases">
        <authorList>
            <person name="de Groot N.N."/>
        </authorList>
    </citation>
    <scope>NUCLEOTIDE SEQUENCE [LARGE SCALE GENOMIC DNA]</scope>
    <source>
        <strain evidence="4">DSM 17933</strain>
    </source>
</reference>
<dbReference type="Gene3D" id="3.40.1350.10">
    <property type="match status" value="1"/>
</dbReference>
<keyword evidence="5" id="KW-1185">Reference proteome</keyword>
<dbReference type="EMBL" id="FNCH01000017">
    <property type="protein sequence ID" value="SDH14128.1"/>
    <property type="molecule type" value="Genomic_DNA"/>
</dbReference>
<evidence type="ECO:0000313" key="5">
    <source>
        <dbReference type="Proteomes" id="UP000199643"/>
    </source>
</evidence>
<dbReference type="AlphaFoldDB" id="A0A1G8C9G8"/>
<protein>
    <submittedName>
        <fullName evidence="4">Predicted nuclease of restriction endonuclease-like (RecB) superfamily, DUF1016 family</fullName>
    </submittedName>
</protein>
<evidence type="ECO:0000313" key="4">
    <source>
        <dbReference type="EMBL" id="SDH42167.1"/>
    </source>
</evidence>
<dbReference type="GO" id="GO:0003676">
    <property type="term" value="F:nucleic acid binding"/>
    <property type="evidence" value="ECO:0007669"/>
    <property type="project" value="InterPro"/>
</dbReference>
<feature type="domain" description="YhcG N-terminal" evidence="2">
    <location>
        <begin position="14"/>
        <end position="104"/>
    </location>
</feature>
<sequence length="381" mass="44234">MENIANYTESIKALKSAILSSRYKAATFVNKELLLLYFTVGKFISEKIKKEKWGAKVIDNLSSDLQAELPGLRGFSATGIKRMRFFFESWEEHIYIKPSVTEQLSVIYTDEITISPTVLDQIQLIDVEDIEFSPTVLDQIGRYFFKLSFSHHIELILATETLAEKIYYIQKTATEFWSLTTLKHHLKNKLYSNSGSLQNNFSKTISNEELRDKALQSFKDEYLLDFINLEDADEQDERVLESGIVNNIKKFLMSLGTDFAFISNQYRLIVEDEEYFIDLLFFNRRLQCLVVFELKTGKFKPEYLGKMNFYLSALDEYVKQPHEQPSIGIILCKEKKNKIVEFSFRDFNKAMGVSTYKTSTTLPKAFKGLIPDAETFKKLMD</sequence>
<gene>
    <name evidence="3" type="ORF">SAMN05421827_11793</name>
    <name evidence="4" type="ORF">SAMN05421827_12420</name>
</gene>
<dbReference type="InterPro" id="IPR041527">
    <property type="entry name" value="YhcG_N"/>
</dbReference>
<dbReference type="InterPro" id="IPR011856">
    <property type="entry name" value="tRNA_endonuc-like_dom_sf"/>
</dbReference>
<evidence type="ECO:0000313" key="3">
    <source>
        <dbReference type="EMBL" id="SDH14128.1"/>
    </source>
</evidence>
<name>A0A1G8C9G8_9SPHI</name>
<accession>A0A1G8C9G8</accession>
<reference evidence="5" key="1">
    <citation type="submission" date="2016-10" db="EMBL/GenBank/DDBJ databases">
        <authorList>
            <person name="Varghese N."/>
            <person name="Submissions S."/>
        </authorList>
    </citation>
    <scope>NUCLEOTIDE SEQUENCE [LARGE SCALE GENOMIC DNA]</scope>
    <source>
        <strain evidence="5">DSM 17933</strain>
    </source>
</reference>
<dbReference type="PANTHER" id="PTHR30547">
    <property type="entry name" value="UNCHARACTERIZED PROTEIN YHCG-RELATED"/>
    <property type="match status" value="1"/>
</dbReference>
<dbReference type="OrthoDB" id="9801263at2"/>
<dbReference type="STRING" id="405671.SAMN05421827_11793"/>
<keyword evidence="4" id="KW-0255">Endonuclease</keyword>
<dbReference type="RefSeq" id="WP_090502638.1">
    <property type="nucleotide sequence ID" value="NZ_FNCH01000017.1"/>
</dbReference>
<dbReference type="EMBL" id="FNCH01000024">
    <property type="protein sequence ID" value="SDH42167.1"/>
    <property type="molecule type" value="Genomic_DNA"/>
</dbReference>
<dbReference type="InterPro" id="IPR053148">
    <property type="entry name" value="PD-DEXK-like_domain"/>
</dbReference>
<dbReference type="GO" id="GO:0004519">
    <property type="term" value="F:endonuclease activity"/>
    <property type="evidence" value="ECO:0007669"/>
    <property type="project" value="UniProtKB-KW"/>
</dbReference>
<dbReference type="PANTHER" id="PTHR30547:SF0">
    <property type="entry name" value="BLR8175 PROTEIN"/>
    <property type="match status" value="1"/>
</dbReference>
<feature type="domain" description="YhcG PDDEXK nuclease" evidence="1">
    <location>
        <begin position="216"/>
        <end position="367"/>
    </location>
</feature>
<keyword evidence="4" id="KW-0540">Nuclease</keyword>
<dbReference type="Pfam" id="PF17761">
    <property type="entry name" value="DUF1016_N"/>
    <property type="match status" value="1"/>
</dbReference>
<evidence type="ECO:0000259" key="2">
    <source>
        <dbReference type="Pfam" id="PF17761"/>
    </source>
</evidence>
<dbReference type="Pfam" id="PF06250">
    <property type="entry name" value="YhcG_C"/>
    <property type="match status" value="1"/>
</dbReference>
<dbReference type="InterPro" id="IPR009362">
    <property type="entry name" value="YhcG_C"/>
</dbReference>
<organism evidence="4 5">
    <name type="scientific">Pedobacter terrae</name>
    <dbReference type="NCBI Taxonomy" id="405671"/>
    <lineage>
        <taxon>Bacteria</taxon>
        <taxon>Pseudomonadati</taxon>
        <taxon>Bacteroidota</taxon>
        <taxon>Sphingobacteriia</taxon>
        <taxon>Sphingobacteriales</taxon>
        <taxon>Sphingobacteriaceae</taxon>
        <taxon>Pedobacter</taxon>
    </lineage>
</organism>
<dbReference type="Proteomes" id="UP000199643">
    <property type="component" value="Unassembled WGS sequence"/>
</dbReference>